<organism evidence="3 4">
    <name type="scientific">Shackletoniella antarctica</name>
    <dbReference type="NCBI Taxonomy" id="268115"/>
    <lineage>
        <taxon>Bacteria</taxon>
        <taxon>Bacillati</taxon>
        <taxon>Cyanobacteriota</taxon>
        <taxon>Cyanophyceae</taxon>
        <taxon>Oculatellales</taxon>
        <taxon>Oculatellaceae</taxon>
        <taxon>Shackletoniella</taxon>
    </lineage>
</organism>
<comment type="caution">
    <text evidence="3">The sequence shown here is derived from an EMBL/GenBank/DDBJ whole genome shotgun (WGS) entry which is preliminary data.</text>
</comment>
<evidence type="ECO:0000259" key="2">
    <source>
        <dbReference type="Pfam" id="PF01609"/>
    </source>
</evidence>
<protein>
    <recommendedName>
        <fullName evidence="2">Transposase IS4-like domain-containing protein</fullName>
    </recommendedName>
</protein>
<reference evidence="3 4" key="2">
    <citation type="submission" date="2018-06" db="EMBL/GenBank/DDBJ databases">
        <title>Metagenomic assembly of (sub)arctic Cyanobacteria and their associated microbiome from non-axenic cultures.</title>
        <authorList>
            <person name="Baurain D."/>
        </authorList>
    </citation>
    <scope>NUCLEOTIDE SEQUENCE [LARGE SCALE GENOMIC DNA]</scope>
    <source>
        <strain evidence="3">ULC041bin1</strain>
    </source>
</reference>
<dbReference type="EMBL" id="QBMN01000014">
    <property type="protein sequence ID" value="PZO44761.1"/>
    <property type="molecule type" value="Genomic_DNA"/>
</dbReference>
<dbReference type="SUPFAM" id="SSF53098">
    <property type="entry name" value="Ribonuclease H-like"/>
    <property type="match status" value="1"/>
</dbReference>
<evidence type="ECO:0000313" key="4">
    <source>
        <dbReference type="Proteomes" id="UP000249081"/>
    </source>
</evidence>
<keyword evidence="1" id="KW-0472">Membrane</keyword>
<feature type="transmembrane region" description="Helical" evidence="1">
    <location>
        <begin position="17"/>
        <end position="37"/>
    </location>
</feature>
<gene>
    <name evidence="3" type="ORF">DCF17_03350</name>
</gene>
<dbReference type="GO" id="GO:0006313">
    <property type="term" value="P:DNA transposition"/>
    <property type="evidence" value="ECO:0007669"/>
    <property type="project" value="InterPro"/>
</dbReference>
<dbReference type="AlphaFoldDB" id="A0A2W4YBK8"/>
<sequence length="149" mass="16964">MAVPLQRGRTALPRRRAYVILFSSDLTLAATVLVDYYRLRFQIEFNFRDAKQFWGLEDFMTVKPTTVTNAASLAFFMVNLSHCLLKSFRLNHPQASILDLKAYARGHRYAAEIINLLPQKPKPGFWSQALNRLTNLGRIHPAPSLSNSA</sequence>
<evidence type="ECO:0000256" key="1">
    <source>
        <dbReference type="SAM" id="Phobius"/>
    </source>
</evidence>
<dbReference type="InterPro" id="IPR002559">
    <property type="entry name" value="Transposase_11"/>
</dbReference>
<dbReference type="Proteomes" id="UP000249081">
    <property type="component" value="Unassembled WGS sequence"/>
</dbReference>
<accession>A0A2W4YBK8</accession>
<dbReference type="GO" id="GO:0004803">
    <property type="term" value="F:transposase activity"/>
    <property type="evidence" value="ECO:0007669"/>
    <property type="project" value="InterPro"/>
</dbReference>
<evidence type="ECO:0000313" key="3">
    <source>
        <dbReference type="EMBL" id="PZO44761.1"/>
    </source>
</evidence>
<name>A0A2W4YBK8_9CYAN</name>
<feature type="domain" description="Transposase IS4-like" evidence="2">
    <location>
        <begin position="16"/>
        <end position="80"/>
    </location>
</feature>
<keyword evidence="1" id="KW-1133">Transmembrane helix</keyword>
<dbReference type="Pfam" id="PF01609">
    <property type="entry name" value="DDE_Tnp_1"/>
    <property type="match status" value="1"/>
</dbReference>
<keyword evidence="1" id="KW-0812">Transmembrane</keyword>
<dbReference type="InterPro" id="IPR012337">
    <property type="entry name" value="RNaseH-like_sf"/>
</dbReference>
<dbReference type="GO" id="GO:0003677">
    <property type="term" value="F:DNA binding"/>
    <property type="evidence" value="ECO:0007669"/>
    <property type="project" value="InterPro"/>
</dbReference>
<proteinExistence type="predicted"/>
<reference evidence="4" key="1">
    <citation type="submission" date="2018-04" db="EMBL/GenBank/DDBJ databases">
        <authorList>
            <person name="Cornet L."/>
        </authorList>
    </citation>
    <scope>NUCLEOTIDE SEQUENCE [LARGE SCALE GENOMIC DNA]</scope>
</reference>